<protein>
    <recommendedName>
        <fullName evidence="3">Minor tail protein</fullName>
    </recommendedName>
</protein>
<name>A0A2P1CEX0_9CAUD</name>
<evidence type="ECO:0008006" key="3">
    <source>
        <dbReference type="Google" id="ProtNLM"/>
    </source>
</evidence>
<keyword evidence="2" id="KW-1185">Reference proteome</keyword>
<dbReference type="Proteomes" id="UP000241292">
    <property type="component" value="Segment"/>
</dbReference>
<evidence type="ECO:0000313" key="2">
    <source>
        <dbReference type="Proteomes" id="UP000241292"/>
    </source>
</evidence>
<accession>A0A2P1CEX0</accession>
<evidence type="ECO:0000313" key="1">
    <source>
        <dbReference type="EMBL" id="AVJ49769.1"/>
    </source>
</evidence>
<dbReference type="EMBL" id="MG925343">
    <property type="protein sequence ID" value="AVJ49769.1"/>
    <property type="molecule type" value="Genomic_DNA"/>
</dbReference>
<gene>
    <name evidence="1" type="primary">22</name>
    <name evidence="1" type="ORF">PBI_GOLDEN_22</name>
</gene>
<dbReference type="RefSeq" id="YP_009624163.1">
    <property type="nucleotide sequence ID" value="NC_042117.1"/>
</dbReference>
<sequence>MPLENPDAPAYGPNTFTVLAAALQTLFENDEYLEDLIDNLNPTPSVSKAAVSLASGYSNRSGYITPTAIKIASLATLEGGVLDCPASFTGNPYYTWGTLPSGYEPTDGLHRLANGTVWTSGGIIPAQFRINENGALQVVFQANVTGASYLIIPSGMGWESA</sequence>
<dbReference type="KEGG" id="vg:40101003"/>
<organism evidence="1 2">
    <name type="scientific">Microbacterium phage Golden</name>
    <dbReference type="NCBI Taxonomy" id="2099624"/>
    <lineage>
        <taxon>Viruses</taxon>
        <taxon>Duplodnaviria</taxon>
        <taxon>Heunggongvirae</taxon>
        <taxon>Uroviricota</taxon>
        <taxon>Caudoviricetes</taxon>
        <taxon>Kojivirus</taxon>
        <taxon>Kojivirus golden</taxon>
    </lineage>
</organism>
<dbReference type="GeneID" id="40101003"/>
<reference evidence="1 2" key="1">
    <citation type="submission" date="2018-02" db="EMBL/GenBank/DDBJ databases">
        <authorList>
            <person name="Ashman T.L."/>
            <person name="Iles K.S."/>
            <person name="Zack K.M."/>
            <person name="Garlena R.A."/>
            <person name="Russell D.A."/>
            <person name="Pope W.H."/>
            <person name="Jacobs-Sera D."/>
            <person name="Hatfull G.F."/>
        </authorList>
    </citation>
    <scope>NUCLEOTIDE SEQUENCE [LARGE SCALE GENOMIC DNA]</scope>
</reference>
<proteinExistence type="predicted"/>
<dbReference type="OrthoDB" id="18920at10239"/>